<evidence type="ECO:0008006" key="4">
    <source>
        <dbReference type="Google" id="ProtNLM"/>
    </source>
</evidence>
<evidence type="ECO:0000313" key="3">
    <source>
        <dbReference type="Proteomes" id="UP000184510"/>
    </source>
</evidence>
<feature type="transmembrane region" description="Helical" evidence="1">
    <location>
        <begin position="260"/>
        <end position="284"/>
    </location>
</feature>
<accession>A0A1M6MAP5</accession>
<sequence length="500" mass="56406">MRLEDVTAEIRPRGRWESIDLGCALVRENFGKVLMSWIVTVVPLWFLVISVYQLWPWPEGRPWMALLTCWWLLPVCDRVPLFVISRALFGEDVKLREVFKAWPRMFFKRSIKLLTLERFSPGRGLAQPVLELEGLKGSAYRSRVNLLARNGGEGATQAILISWVLVLCSMFSAWFIYLSFMGLFGDNVEIEEFWVKHVLATEASFVPAYYIWVLLGLYLMSVTLIQPFFVGAGFAMYINSRTITEGWDIELAFKRMSERVSSSGLGIGSKIASLLIAGASFLMLGGNALSQEKNERLEKVVADERFTIHTEEYEDYVSDDHVDLPDGDIPDMSGFAVIGNLLFWVILGVAIAGIVWLIYQNRHVFSGGKSIASQVNAPSIKTVMGMEVTLESLPDDVVKAAHEAWRLGEHQKALSLLYRGSIAWLVNYGQVQIGEGDTERDCELAVEKAQAGDKARYFSRLTIAWVRLAYGKIKPSEDEFHSLCRDWMFSSKPVERLGAA</sequence>
<dbReference type="AlphaFoldDB" id="A0A1M6MAP5"/>
<dbReference type="OrthoDB" id="183980at2"/>
<dbReference type="Proteomes" id="UP000184510">
    <property type="component" value="Unassembled WGS sequence"/>
</dbReference>
<reference evidence="2 3" key="1">
    <citation type="submission" date="2016-11" db="EMBL/GenBank/DDBJ databases">
        <authorList>
            <person name="Jaros S."/>
            <person name="Januszkiewicz K."/>
            <person name="Wedrychowicz H."/>
        </authorList>
    </citation>
    <scope>NUCLEOTIDE SEQUENCE [LARGE SCALE GENOMIC DNA]</scope>
    <source>
        <strain evidence="2 3">DSM 18772</strain>
    </source>
</reference>
<dbReference type="RefSeq" id="WP_143184235.1">
    <property type="nucleotide sequence ID" value="NZ_FQYR01000004.1"/>
</dbReference>
<proteinExistence type="predicted"/>
<keyword evidence="3" id="KW-1185">Reference proteome</keyword>
<gene>
    <name evidence="2" type="ORF">SAMN02745181_2669</name>
</gene>
<feature type="transmembrane region" description="Helical" evidence="1">
    <location>
        <begin position="209"/>
        <end position="239"/>
    </location>
</feature>
<name>A0A1M6MAP5_9BACT</name>
<protein>
    <recommendedName>
        <fullName evidence="4">DUF4129 domain-containing protein</fullName>
    </recommendedName>
</protein>
<organism evidence="2 3">
    <name type="scientific">Rubritalea squalenifaciens DSM 18772</name>
    <dbReference type="NCBI Taxonomy" id="1123071"/>
    <lineage>
        <taxon>Bacteria</taxon>
        <taxon>Pseudomonadati</taxon>
        <taxon>Verrucomicrobiota</taxon>
        <taxon>Verrucomicrobiia</taxon>
        <taxon>Verrucomicrobiales</taxon>
        <taxon>Rubritaleaceae</taxon>
        <taxon>Rubritalea</taxon>
    </lineage>
</organism>
<feature type="transmembrane region" description="Helical" evidence="1">
    <location>
        <begin position="34"/>
        <end position="55"/>
    </location>
</feature>
<dbReference type="STRING" id="1123071.SAMN02745181_2669"/>
<dbReference type="InParanoid" id="A0A1M6MAP5"/>
<evidence type="ECO:0000313" key="2">
    <source>
        <dbReference type="EMBL" id="SHJ80529.1"/>
    </source>
</evidence>
<keyword evidence="1" id="KW-1133">Transmembrane helix</keyword>
<evidence type="ECO:0000256" key="1">
    <source>
        <dbReference type="SAM" id="Phobius"/>
    </source>
</evidence>
<keyword evidence="1" id="KW-0812">Transmembrane</keyword>
<feature type="transmembrane region" description="Helical" evidence="1">
    <location>
        <begin position="341"/>
        <end position="359"/>
    </location>
</feature>
<dbReference type="EMBL" id="FQYR01000004">
    <property type="protein sequence ID" value="SHJ80529.1"/>
    <property type="molecule type" value="Genomic_DNA"/>
</dbReference>
<keyword evidence="1" id="KW-0472">Membrane</keyword>
<feature type="transmembrane region" description="Helical" evidence="1">
    <location>
        <begin position="158"/>
        <end position="177"/>
    </location>
</feature>